<name>A0ABW3K824_9BACT</name>
<dbReference type="Gene3D" id="3.40.50.1820">
    <property type="entry name" value="alpha/beta hydrolase"/>
    <property type="match status" value="1"/>
</dbReference>
<evidence type="ECO:0000313" key="4">
    <source>
        <dbReference type="Proteomes" id="UP001597112"/>
    </source>
</evidence>
<dbReference type="SUPFAM" id="SSF53474">
    <property type="entry name" value="alpha/beta-Hydrolases"/>
    <property type="match status" value="1"/>
</dbReference>
<proteinExistence type="predicted"/>
<keyword evidence="4" id="KW-1185">Reference proteome</keyword>
<evidence type="ECO:0000313" key="3">
    <source>
        <dbReference type="EMBL" id="MFD1002198.1"/>
    </source>
</evidence>
<dbReference type="RefSeq" id="WP_377583072.1">
    <property type="nucleotide sequence ID" value="NZ_JBHTKA010000008.1"/>
</dbReference>
<sequence>MTKRRFGWALLLIFIVMNGVAFQHAYKFTHFSETAAARTQDPKELSVLSKAKILFTGIDNPRPEAKSLPDIPFKTIRIISTHELECWQMEVPRARGTVIMFHGYAGEKSSLLTRAKEFRKLGYNTLLVDFMGSGGSTGDGTSIGYMEAIQVKDCFEYISEQSKHVILFGTSMGAAAILKAMDDYTLPVESIILECPFGSLYKTVCARFELMHVPAVPMAALLCFWGGVQNGYWAFSHNPSAYAKSVSCPVLLLFGEDDDRVTHEETDLIFANLHGRKQLKVYTGIGHNVFTKSNEKQWVKDVTSFLVTVN</sequence>
<dbReference type="EMBL" id="JBHTKA010000008">
    <property type="protein sequence ID" value="MFD1002198.1"/>
    <property type="molecule type" value="Genomic_DNA"/>
</dbReference>
<feature type="domain" description="Serine aminopeptidase S33" evidence="2">
    <location>
        <begin position="93"/>
        <end position="203"/>
    </location>
</feature>
<protein>
    <submittedName>
        <fullName evidence="3">Alpha/beta hydrolase</fullName>
    </submittedName>
</protein>
<dbReference type="InterPro" id="IPR029058">
    <property type="entry name" value="AB_hydrolase_fold"/>
</dbReference>
<dbReference type="InterPro" id="IPR002925">
    <property type="entry name" value="Dienelactn_hydro"/>
</dbReference>
<dbReference type="Pfam" id="PF12146">
    <property type="entry name" value="Hydrolase_4"/>
    <property type="match status" value="1"/>
</dbReference>
<reference evidence="4" key="1">
    <citation type="journal article" date="2019" name="Int. J. Syst. Evol. Microbiol.">
        <title>The Global Catalogue of Microorganisms (GCM) 10K type strain sequencing project: providing services to taxonomists for standard genome sequencing and annotation.</title>
        <authorList>
            <consortium name="The Broad Institute Genomics Platform"/>
            <consortium name="The Broad Institute Genome Sequencing Center for Infectious Disease"/>
            <person name="Wu L."/>
            <person name="Ma J."/>
        </authorList>
    </citation>
    <scope>NUCLEOTIDE SEQUENCE [LARGE SCALE GENOMIC DNA]</scope>
    <source>
        <strain evidence="4">CCUG 58938</strain>
    </source>
</reference>
<gene>
    <name evidence="3" type="ORF">ACFQ21_22935</name>
</gene>
<dbReference type="Proteomes" id="UP001597112">
    <property type="component" value="Unassembled WGS sequence"/>
</dbReference>
<accession>A0ABW3K824</accession>
<organism evidence="3 4">
    <name type="scientific">Ohtaekwangia kribbensis</name>
    <dbReference type="NCBI Taxonomy" id="688913"/>
    <lineage>
        <taxon>Bacteria</taxon>
        <taxon>Pseudomonadati</taxon>
        <taxon>Bacteroidota</taxon>
        <taxon>Cytophagia</taxon>
        <taxon>Cytophagales</taxon>
        <taxon>Fulvivirgaceae</taxon>
        <taxon>Ohtaekwangia</taxon>
    </lineage>
</organism>
<evidence type="ECO:0000259" key="2">
    <source>
        <dbReference type="Pfam" id="PF12146"/>
    </source>
</evidence>
<dbReference type="GO" id="GO:0016787">
    <property type="term" value="F:hydrolase activity"/>
    <property type="evidence" value="ECO:0007669"/>
    <property type="project" value="UniProtKB-KW"/>
</dbReference>
<dbReference type="PANTHER" id="PTHR12277">
    <property type="entry name" value="ALPHA/BETA HYDROLASE DOMAIN-CONTAINING PROTEIN"/>
    <property type="match status" value="1"/>
</dbReference>
<keyword evidence="3" id="KW-0378">Hydrolase</keyword>
<feature type="domain" description="Dienelactone hydrolase" evidence="1">
    <location>
        <begin position="218"/>
        <end position="295"/>
    </location>
</feature>
<evidence type="ECO:0000259" key="1">
    <source>
        <dbReference type="Pfam" id="PF01738"/>
    </source>
</evidence>
<dbReference type="InterPro" id="IPR022742">
    <property type="entry name" value="Hydrolase_4"/>
</dbReference>
<dbReference type="Pfam" id="PF01738">
    <property type="entry name" value="DLH"/>
    <property type="match status" value="1"/>
</dbReference>
<comment type="caution">
    <text evidence="3">The sequence shown here is derived from an EMBL/GenBank/DDBJ whole genome shotgun (WGS) entry which is preliminary data.</text>
</comment>